<organism evidence="5 6">
    <name type="scientific">Sulfuriroseicoccus oceanibius</name>
    <dbReference type="NCBI Taxonomy" id="2707525"/>
    <lineage>
        <taxon>Bacteria</taxon>
        <taxon>Pseudomonadati</taxon>
        <taxon>Verrucomicrobiota</taxon>
        <taxon>Verrucomicrobiia</taxon>
        <taxon>Verrucomicrobiales</taxon>
        <taxon>Verrucomicrobiaceae</taxon>
        <taxon>Sulfuriroseicoccus</taxon>
    </lineage>
</organism>
<evidence type="ECO:0000256" key="3">
    <source>
        <dbReference type="ARBA" id="ARBA00023125"/>
    </source>
</evidence>
<dbReference type="PANTHER" id="PTHR30204">
    <property type="entry name" value="REDOX-CYCLING DRUG-SENSING TRANSCRIPTIONAL ACTIVATOR SOXR"/>
    <property type="match status" value="1"/>
</dbReference>
<evidence type="ECO:0000313" key="6">
    <source>
        <dbReference type="Proteomes" id="UP000475117"/>
    </source>
</evidence>
<dbReference type="Proteomes" id="UP000475117">
    <property type="component" value="Chromosome"/>
</dbReference>
<gene>
    <name evidence="5" type="ORF">G3M56_005300</name>
</gene>
<evidence type="ECO:0000256" key="2">
    <source>
        <dbReference type="ARBA" id="ARBA00023015"/>
    </source>
</evidence>
<dbReference type="CDD" id="cd02065">
    <property type="entry name" value="B12-binding_like"/>
    <property type="match status" value="1"/>
</dbReference>
<dbReference type="InterPro" id="IPR009061">
    <property type="entry name" value="DNA-bd_dom_put_sf"/>
</dbReference>
<dbReference type="Gene3D" id="1.10.1240.10">
    <property type="entry name" value="Methionine synthase domain"/>
    <property type="match status" value="1"/>
</dbReference>
<evidence type="ECO:0000313" key="5">
    <source>
        <dbReference type="EMBL" id="QQL45996.1"/>
    </source>
</evidence>
<keyword evidence="2" id="KW-0805">Transcription regulation</keyword>
<dbReference type="SUPFAM" id="SSF52242">
    <property type="entry name" value="Cobalamin (vitamin B12)-binding domain"/>
    <property type="match status" value="1"/>
</dbReference>
<dbReference type="SMART" id="SM00422">
    <property type="entry name" value="HTH_MERR"/>
    <property type="match status" value="1"/>
</dbReference>
<dbReference type="PROSITE" id="PS51332">
    <property type="entry name" value="B12_BINDING"/>
    <property type="match status" value="1"/>
</dbReference>
<dbReference type="InterPro" id="IPR006158">
    <property type="entry name" value="Cobalamin-bd"/>
</dbReference>
<dbReference type="InterPro" id="IPR036724">
    <property type="entry name" value="Cobalamin-bd_sf"/>
</dbReference>
<dbReference type="Gene3D" id="3.40.50.280">
    <property type="entry name" value="Cobalamin-binding domain"/>
    <property type="match status" value="1"/>
</dbReference>
<dbReference type="GO" id="GO:0003700">
    <property type="term" value="F:DNA-binding transcription factor activity"/>
    <property type="evidence" value="ECO:0007669"/>
    <property type="project" value="InterPro"/>
</dbReference>
<sequence length="311" mass="34167">MANSQYPMKYVTQVTGLSPHVLRVWERRYGAVKPQRTESNRRIYDEADVARLALLVKLTKAGHSIRHIANIPIEGLESMIRGLESDHAKVASLPQDPELKQSLLDKAWRHVIALQPAELQQVLDAAVVELGASGLIEKLLAPLIGRIGEGWENGDLSVAEEHAATAVIRDALFRASIPYSGEVGAPRMVVATPSGQLHELGAAMVFATARRKGWDVTYLGSSLPAEEIVRAVVRSEAIAVALSVVYPSDDPRLGEELRRLRSLLPSDVTILIGGRAAFAYRNEIGEIKASLMTDLQGLKRKLDVLRENRQR</sequence>
<dbReference type="RefSeq" id="WP_164364198.1">
    <property type="nucleotide sequence ID" value="NZ_CP066776.1"/>
</dbReference>
<dbReference type="GO" id="GO:0031419">
    <property type="term" value="F:cobalamin binding"/>
    <property type="evidence" value="ECO:0007669"/>
    <property type="project" value="InterPro"/>
</dbReference>
<dbReference type="Pfam" id="PF02310">
    <property type="entry name" value="B12-binding"/>
    <property type="match status" value="1"/>
</dbReference>
<dbReference type="InterPro" id="IPR047057">
    <property type="entry name" value="MerR_fam"/>
</dbReference>
<dbReference type="CDD" id="cd01104">
    <property type="entry name" value="HTH_MlrA-CarA"/>
    <property type="match status" value="1"/>
</dbReference>
<dbReference type="InterPro" id="IPR036594">
    <property type="entry name" value="Meth_synthase_dom"/>
</dbReference>
<dbReference type="InterPro" id="IPR003759">
    <property type="entry name" value="Cbl-bd_cap"/>
</dbReference>
<dbReference type="AlphaFoldDB" id="A0A6B3LAQ8"/>
<dbReference type="PANTHER" id="PTHR30204:SF69">
    <property type="entry name" value="MERR-FAMILY TRANSCRIPTIONAL REGULATOR"/>
    <property type="match status" value="1"/>
</dbReference>
<accession>A0A6B3LAQ8</accession>
<dbReference type="PROSITE" id="PS50937">
    <property type="entry name" value="HTH_MERR_2"/>
    <property type="match status" value="1"/>
</dbReference>
<dbReference type="Gene3D" id="1.10.1660.10">
    <property type="match status" value="1"/>
</dbReference>
<proteinExistence type="predicted"/>
<dbReference type="InterPro" id="IPR000551">
    <property type="entry name" value="MerR-type_HTH_dom"/>
</dbReference>
<keyword evidence="1" id="KW-0678">Repressor</keyword>
<evidence type="ECO:0000256" key="4">
    <source>
        <dbReference type="ARBA" id="ARBA00023163"/>
    </source>
</evidence>
<reference evidence="5 6" key="1">
    <citation type="submission" date="2020-12" db="EMBL/GenBank/DDBJ databases">
        <title>Sulforoseuscoccus oceanibium gen. nov., sp. nov., a representative of the phylum Verrucomicrobia with special cytoplasmic membrane, and proposal of Sulforoseuscoccusaceae fam. nov.</title>
        <authorList>
            <person name="Xi F."/>
        </authorList>
    </citation>
    <scope>NUCLEOTIDE SEQUENCE [LARGE SCALE GENOMIC DNA]</scope>
    <source>
        <strain evidence="5 6">T37</strain>
    </source>
</reference>
<evidence type="ECO:0000256" key="1">
    <source>
        <dbReference type="ARBA" id="ARBA00022491"/>
    </source>
</evidence>
<dbReference type="GO" id="GO:0003677">
    <property type="term" value="F:DNA binding"/>
    <property type="evidence" value="ECO:0007669"/>
    <property type="project" value="UniProtKB-KW"/>
</dbReference>
<dbReference type="KEGG" id="soa:G3M56_005300"/>
<keyword evidence="3" id="KW-0238">DNA-binding</keyword>
<dbReference type="Pfam" id="PF13411">
    <property type="entry name" value="MerR_1"/>
    <property type="match status" value="1"/>
</dbReference>
<keyword evidence="6" id="KW-1185">Reference proteome</keyword>
<protein>
    <submittedName>
        <fullName evidence="5">MerR family transcriptional regulator</fullName>
    </submittedName>
</protein>
<dbReference type="Pfam" id="PF02607">
    <property type="entry name" value="B12-binding_2"/>
    <property type="match status" value="1"/>
</dbReference>
<dbReference type="SUPFAM" id="SSF46955">
    <property type="entry name" value="Putative DNA-binding domain"/>
    <property type="match status" value="1"/>
</dbReference>
<keyword evidence="4" id="KW-0804">Transcription</keyword>
<dbReference type="GO" id="GO:0046872">
    <property type="term" value="F:metal ion binding"/>
    <property type="evidence" value="ECO:0007669"/>
    <property type="project" value="InterPro"/>
</dbReference>
<dbReference type="EMBL" id="CP066776">
    <property type="protein sequence ID" value="QQL45996.1"/>
    <property type="molecule type" value="Genomic_DNA"/>
</dbReference>
<name>A0A6B3LAQ8_9BACT</name>